<protein>
    <submittedName>
        <fullName evidence="2">DUF397 domain-containing protein</fullName>
    </submittedName>
</protein>
<sequence length="65" mass="6731">MKSATRLTWVKSTHSSGEGGDCVEVARSAAAVHVRDSKDVARPGLAVGRGAWAIFVAHAGNGRVD</sequence>
<gene>
    <name evidence="2" type="ORF">J5Y05_31180</name>
</gene>
<keyword evidence="3" id="KW-1185">Reference proteome</keyword>
<comment type="caution">
    <text evidence="2">The sequence shown here is derived from an EMBL/GenBank/DDBJ whole genome shotgun (WGS) entry which is preliminary data.</text>
</comment>
<evidence type="ECO:0000313" key="3">
    <source>
        <dbReference type="Proteomes" id="UP000677875"/>
    </source>
</evidence>
<dbReference type="InterPro" id="IPR007278">
    <property type="entry name" value="DUF397"/>
</dbReference>
<reference evidence="2" key="1">
    <citation type="submission" date="2021-04" db="EMBL/GenBank/DDBJ databases">
        <title>Genome seq and assembly of Streptomyces sp. RG38.</title>
        <authorList>
            <person name="Chhetri G."/>
        </authorList>
    </citation>
    <scope>NUCLEOTIDE SEQUENCE</scope>
    <source>
        <strain evidence="2">RG38</strain>
    </source>
</reference>
<accession>A0A940XLV5</accession>
<evidence type="ECO:0000313" key="2">
    <source>
        <dbReference type="EMBL" id="MBQ0830911.1"/>
    </source>
</evidence>
<dbReference type="Proteomes" id="UP000677875">
    <property type="component" value="Unassembled WGS sequence"/>
</dbReference>
<dbReference type="RefSeq" id="WP_210876668.1">
    <property type="nucleotide sequence ID" value="NZ_JAGPNL010000014.1"/>
</dbReference>
<dbReference type="Pfam" id="PF04149">
    <property type="entry name" value="DUF397"/>
    <property type="match status" value="1"/>
</dbReference>
<organism evidence="2 3">
    <name type="scientific">Streptomyces tagetis</name>
    <dbReference type="NCBI Taxonomy" id="2820809"/>
    <lineage>
        <taxon>Bacteria</taxon>
        <taxon>Bacillati</taxon>
        <taxon>Actinomycetota</taxon>
        <taxon>Actinomycetes</taxon>
        <taxon>Kitasatosporales</taxon>
        <taxon>Streptomycetaceae</taxon>
        <taxon>Streptomyces</taxon>
    </lineage>
</organism>
<proteinExistence type="predicted"/>
<feature type="domain" description="DUF397" evidence="1">
    <location>
        <begin position="7"/>
        <end position="59"/>
    </location>
</feature>
<dbReference type="AlphaFoldDB" id="A0A940XLV5"/>
<dbReference type="EMBL" id="JAGPNL010000014">
    <property type="protein sequence ID" value="MBQ0830911.1"/>
    <property type="molecule type" value="Genomic_DNA"/>
</dbReference>
<evidence type="ECO:0000259" key="1">
    <source>
        <dbReference type="Pfam" id="PF04149"/>
    </source>
</evidence>
<name>A0A940XLV5_9ACTN</name>